<evidence type="ECO:0000313" key="1">
    <source>
        <dbReference type="EMBL" id="CZR57588.1"/>
    </source>
</evidence>
<keyword evidence="2" id="KW-1185">Reference proteome</keyword>
<sequence length="132" mass="14076">MIRDITATTTIHMAGEGSSDAGEYYPWFCDVSDASSISSKAGHVDITCPDVSWLFLGTWNYEWCISTHKGITESHKGLYLIAPSPNGNTAAVTCAPGPVWCPKGGGGGSVPTSTIMLVRKEVFEGRCLVLAY</sequence>
<accession>A0A1L7WXV8</accession>
<proteinExistence type="predicted"/>
<reference evidence="1 2" key="1">
    <citation type="submission" date="2016-03" db="EMBL/GenBank/DDBJ databases">
        <authorList>
            <person name="Ploux O."/>
        </authorList>
    </citation>
    <scope>NUCLEOTIDE SEQUENCE [LARGE SCALE GENOMIC DNA]</scope>
    <source>
        <strain evidence="1 2">UAMH 11012</strain>
    </source>
</reference>
<name>A0A1L7WXV8_9HELO</name>
<dbReference type="AlphaFoldDB" id="A0A1L7WXV8"/>
<dbReference type="EMBL" id="FJOG01000010">
    <property type="protein sequence ID" value="CZR57588.1"/>
    <property type="molecule type" value="Genomic_DNA"/>
</dbReference>
<organism evidence="1 2">
    <name type="scientific">Phialocephala subalpina</name>
    <dbReference type="NCBI Taxonomy" id="576137"/>
    <lineage>
        <taxon>Eukaryota</taxon>
        <taxon>Fungi</taxon>
        <taxon>Dikarya</taxon>
        <taxon>Ascomycota</taxon>
        <taxon>Pezizomycotina</taxon>
        <taxon>Leotiomycetes</taxon>
        <taxon>Helotiales</taxon>
        <taxon>Mollisiaceae</taxon>
        <taxon>Phialocephala</taxon>
        <taxon>Phialocephala fortinii species complex</taxon>
    </lineage>
</organism>
<dbReference type="Proteomes" id="UP000184330">
    <property type="component" value="Unassembled WGS sequence"/>
</dbReference>
<evidence type="ECO:0000313" key="2">
    <source>
        <dbReference type="Proteomes" id="UP000184330"/>
    </source>
</evidence>
<protein>
    <submittedName>
        <fullName evidence="1">Uncharacterized protein</fullName>
    </submittedName>
</protein>
<gene>
    <name evidence="1" type="ORF">PAC_07477</name>
</gene>